<organism evidence="1 2">
    <name type="scientific">Aristaeella hokkaidonensis</name>
    <dbReference type="NCBI Taxonomy" id="3046382"/>
    <lineage>
        <taxon>Bacteria</taxon>
        <taxon>Bacillati</taxon>
        <taxon>Bacillota</taxon>
        <taxon>Clostridia</taxon>
        <taxon>Eubacteriales</taxon>
        <taxon>Aristaeellaceae</taxon>
        <taxon>Aristaeella</taxon>
    </lineage>
</organism>
<proteinExistence type="predicted"/>
<accession>A0AC61MWP5</accession>
<evidence type="ECO:0000313" key="1">
    <source>
        <dbReference type="EMBL" id="QUC67224.1"/>
    </source>
</evidence>
<evidence type="ECO:0000313" key="2">
    <source>
        <dbReference type="Proteomes" id="UP000682782"/>
    </source>
</evidence>
<sequence>MVFDWVTFGEPLSFWQMVLRIVAAVIFGAIIGVEREMKNRPAGMRTHVLVCLGAALIGLVEQQTIAHVVALGASQINVSVGRLTAQIVSGVGFLGAGTIIIADRRISGLTTAASLWCAACLGLAVGAGFTTMALVACLVVMAVLKMMQQIVHVNTYKRLEIQFIHRNETLKYIRDTFDKMEVKILDQDFHAENTQDGQNIYTNVYTLSMPGKTEYQDLITILSEHPNIRTVRTRNV</sequence>
<name>A0AC61MWP5_9FIRM</name>
<dbReference type="Proteomes" id="UP000682782">
    <property type="component" value="Chromosome"/>
</dbReference>
<keyword evidence="2" id="KW-1185">Reference proteome</keyword>
<protein>
    <submittedName>
        <fullName evidence="1">MgtC/SapB family protein</fullName>
    </submittedName>
</protein>
<gene>
    <name evidence="1" type="ORF">JYE49_00445</name>
</gene>
<reference evidence="1" key="1">
    <citation type="submission" date="2021-01" db="EMBL/GenBank/DDBJ databases">
        <title>Complete genome sequence of Clostridiales bacterium R-7.</title>
        <authorList>
            <person name="Mahoney-Kurpe S.C."/>
            <person name="Palevich N."/>
            <person name="Koike S."/>
            <person name="Moon C.D."/>
            <person name="Attwood G.T."/>
        </authorList>
    </citation>
    <scope>NUCLEOTIDE SEQUENCE</scope>
    <source>
        <strain evidence="1">R-7</strain>
    </source>
</reference>
<dbReference type="EMBL" id="CP068393">
    <property type="protein sequence ID" value="QUC67224.1"/>
    <property type="molecule type" value="Genomic_DNA"/>
</dbReference>